<dbReference type="InterPro" id="IPR017853">
    <property type="entry name" value="GH"/>
</dbReference>
<dbReference type="Gene3D" id="3.20.20.80">
    <property type="entry name" value="Glycosidases"/>
    <property type="match status" value="1"/>
</dbReference>
<evidence type="ECO:0000256" key="2">
    <source>
        <dbReference type="ARBA" id="ARBA00005684"/>
    </source>
</evidence>
<dbReference type="Pfam" id="PF02446">
    <property type="entry name" value="Glyco_hydro_77"/>
    <property type="match status" value="1"/>
</dbReference>
<keyword evidence="4 9" id="KW-0328">Glycosyltransferase</keyword>
<feature type="region of interest" description="Disordered" evidence="10">
    <location>
        <begin position="1"/>
        <end position="22"/>
    </location>
</feature>
<comment type="similarity">
    <text evidence="2 9">Belongs to the disproportionating enzyme family.</text>
</comment>
<reference evidence="11" key="1">
    <citation type="submission" date="2021-01" db="EMBL/GenBank/DDBJ databases">
        <authorList>
            <person name="Corre E."/>
            <person name="Pelletier E."/>
            <person name="Niang G."/>
            <person name="Scheremetjew M."/>
            <person name="Finn R."/>
            <person name="Kale V."/>
            <person name="Holt S."/>
            <person name="Cochrane G."/>
            <person name="Meng A."/>
            <person name="Brown T."/>
            <person name="Cohen L."/>
        </authorList>
    </citation>
    <scope>NUCLEOTIDE SEQUENCE</scope>
    <source>
        <strain evidence="11">SAG 11-49</strain>
    </source>
</reference>
<sequence length="588" mass="65066">MLHAPQHHGVVHTKGRGTSSALPLRSALVSVPSVRSVSRMAHQTAGTRAEHHVCKVAIDYNKIAIGQDMPKDYSNDIPNWAARRRAGVIIHPTSLPGPYGIGELGEHARNLVDWMGSAGLQVWQILPLVPPDPMFYSPYSGTDSNAGNPLVISIDELIKMGLLDASDAPKAVQVADVDFPAVAEVKMPLLCKAADRLLADDKFKAMRDDLNKWRRAHSWIEDSALFEVARNLPSLCDKAWWEWPEALRFRRAGELRQFKEANKVAIEQWVAIQFLFDTQWKAIRDYANARGVKIIGDMPIYVGGHSADVWANQRLFDLGPSGKPANVSGVPPDAFSATGQLWGSPLYKWGEHKRERFDWWCKRMGRALELYDETRIDHFRGFAGYWAIDGKEETAMGGSWKKGPGIELFAAMKAKLGKVPILAEDLGVITSDVVELREAIGAPGMVVLQFAWGGGPSNVHLPHMHYDNCFVYPGTHDNETAVGWFRGSANAQDKATIKAYLGSDGADIAWDFIRAGMFSAARTCIIMMQDIMRLDNSARMNTPGVAAGNWKWRIGEADIWGRLTREAADLRKLGDSSCRLPPPKPAAE</sequence>
<keyword evidence="5 9" id="KW-0808">Transferase</keyword>
<evidence type="ECO:0000256" key="1">
    <source>
        <dbReference type="ARBA" id="ARBA00000439"/>
    </source>
</evidence>
<dbReference type="GO" id="GO:0004134">
    <property type="term" value="F:4-alpha-glucanotransferase activity"/>
    <property type="evidence" value="ECO:0007669"/>
    <property type="project" value="UniProtKB-EC"/>
</dbReference>
<evidence type="ECO:0000256" key="3">
    <source>
        <dbReference type="ARBA" id="ARBA00012560"/>
    </source>
</evidence>
<dbReference type="PANTHER" id="PTHR32438:SF5">
    <property type="entry name" value="4-ALPHA-GLUCANOTRANSFERASE DPE1, CHLOROPLASTIC_AMYLOPLASTIC"/>
    <property type="match status" value="1"/>
</dbReference>
<evidence type="ECO:0000256" key="8">
    <source>
        <dbReference type="ARBA" id="ARBA00031501"/>
    </source>
</evidence>
<dbReference type="PANTHER" id="PTHR32438">
    <property type="entry name" value="4-ALPHA-GLUCANOTRANSFERASE DPE1, CHLOROPLASTIC/AMYLOPLASTIC"/>
    <property type="match status" value="1"/>
</dbReference>
<name>A0A7S0S0V2_9CHLO</name>
<dbReference type="GO" id="GO:0005975">
    <property type="term" value="P:carbohydrate metabolic process"/>
    <property type="evidence" value="ECO:0007669"/>
    <property type="project" value="InterPro"/>
</dbReference>
<gene>
    <name evidence="11" type="ORF">CLEI1391_LOCUS17505</name>
</gene>
<evidence type="ECO:0000256" key="10">
    <source>
        <dbReference type="SAM" id="MobiDB-lite"/>
    </source>
</evidence>
<comment type="catalytic activity">
    <reaction evidence="1 9">
        <text>Transfers a segment of a (1-&gt;4)-alpha-D-glucan to a new position in an acceptor, which may be glucose or a (1-&gt;4)-alpha-D-glucan.</text>
        <dbReference type="EC" id="2.4.1.25"/>
    </reaction>
</comment>
<organism evidence="11">
    <name type="scientific">Chlamydomonas leiostraca</name>
    <dbReference type="NCBI Taxonomy" id="1034604"/>
    <lineage>
        <taxon>Eukaryota</taxon>
        <taxon>Viridiplantae</taxon>
        <taxon>Chlorophyta</taxon>
        <taxon>core chlorophytes</taxon>
        <taxon>Chlorophyceae</taxon>
        <taxon>CS clade</taxon>
        <taxon>Chlamydomonadales</taxon>
        <taxon>Chlamydomonadaceae</taxon>
        <taxon>Chlamydomonas</taxon>
    </lineage>
</organism>
<dbReference type="NCBIfam" id="TIGR00217">
    <property type="entry name" value="malQ"/>
    <property type="match status" value="1"/>
</dbReference>
<evidence type="ECO:0000256" key="9">
    <source>
        <dbReference type="RuleBase" id="RU361207"/>
    </source>
</evidence>
<evidence type="ECO:0000256" key="7">
    <source>
        <dbReference type="ARBA" id="ARBA00031423"/>
    </source>
</evidence>
<evidence type="ECO:0000313" key="11">
    <source>
        <dbReference type="EMBL" id="CAD8693322.1"/>
    </source>
</evidence>
<proteinExistence type="inferred from homology"/>
<dbReference type="EMBL" id="HBFB01031266">
    <property type="protein sequence ID" value="CAD8693322.1"/>
    <property type="molecule type" value="Transcribed_RNA"/>
</dbReference>
<dbReference type="InterPro" id="IPR003385">
    <property type="entry name" value="Glyco_hydro_77"/>
</dbReference>
<dbReference type="NCBIfam" id="NF011080">
    <property type="entry name" value="PRK14508.1-3"/>
    <property type="match status" value="1"/>
</dbReference>
<evidence type="ECO:0000256" key="6">
    <source>
        <dbReference type="ARBA" id="ARBA00023277"/>
    </source>
</evidence>
<dbReference type="AlphaFoldDB" id="A0A7S0S0V2"/>
<evidence type="ECO:0000256" key="4">
    <source>
        <dbReference type="ARBA" id="ARBA00022676"/>
    </source>
</evidence>
<dbReference type="SUPFAM" id="SSF51445">
    <property type="entry name" value="(Trans)glycosidases"/>
    <property type="match status" value="1"/>
</dbReference>
<keyword evidence="6 9" id="KW-0119">Carbohydrate metabolism</keyword>
<protein>
    <recommendedName>
        <fullName evidence="3 9">4-alpha-glucanotransferase</fullName>
        <ecNumber evidence="3 9">2.4.1.25</ecNumber>
    </recommendedName>
    <alternativeName>
        <fullName evidence="7 9">Amylomaltase</fullName>
    </alternativeName>
    <alternativeName>
        <fullName evidence="8 9">Disproportionating enzyme</fullName>
    </alternativeName>
</protein>
<evidence type="ECO:0000256" key="5">
    <source>
        <dbReference type="ARBA" id="ARBA00022679"/>
    </source>
</evidence>
<feature type="compositionally biased region" description="Basic residues" evidence="10">
    <location>
        <begin position="1"/>
        <end position="15"/>
    </location>
</feature>
<accession>A0A7S0S0V2</accession>
<dbReference type="EC" id="2.4.1.25" evidence="3 9"/>